<reference evidence="3" key="1">
    <citation type="submission" date="2020-10" db="EMBL/GenBank/DDBJ databases">
        <authorList>
            <person name="Gilroy R."/>
        </authorList>
    </citation>
    <scope>NUCLEOTIDE SEQUENCE</scope>
    <source>
        <strain evidence="3">6276</strain>
    </source>
</reference>
<dbReference type="Gene3D" id="3.30.700.10">
    <property type="entry name" value="Glycoprotein, Type 4 Pilin"/>
    <property type="match status" value="1"/>
</dbReference>
<dbReference type="EMBL" id="DVIU01000163">
    <property type="protein sequence ID" value="HIS36610.1"/>
    <property type="molecule type" value="Genomic_DNA"/>
</dbReference>
<dbReference type="InterPro" id="IPR046721">
    <property type="entry name" value="DUF6613"/>
</dbReference>
<dbReference type="Pfam" id="PF07963">
    <property type="entry name" value="N_methyl"/>
    <property type="match status" value="1"/>
</dbReference>
<organism evidence="3 4">
    <name type="scientific">Candidatus Scatousia excrementigallinarum</name>
    <dbReference type="NCBI Taxonomy" id="2840935"/>
    <lineage>
        <taxon>Bacteria</taxon>
        <taxon>Candidatus Scatousia</taxon>
    </lineage>
</organism>
<comment type="caution">
    <text evidence="3">The sequence shown here is derived from an EMBL/GenBank/DDBJ whole genome shotgun (WGS) entry which is preliminary data.</text>
</comment>
<gene>
    <name evidence="3" type="ORF">IAC10_08280</name>
</gene>
<evidence type="ECO:0000313" key="4">
    <source>
        <dbReference type="Proteomes" id="UP000823928"/>
    </source>
</evidence>
<dbReference type="Pfam" id="PF20318">
    <property type="entry name" value="DUF6613"/>
    <property type="match status" value="1"/>
</dbReference>
<evidence type="ECO:0000259" key="2">
    <source>
        <dbReference type="Pfam" id="PF20318"/>
    </source>
</evidence>
<sequence>MKTQDITGIQTRGGGNSLCSNGFTLAEVLITIGIIGIVAALTIPNVTSHYRKKVIETRLQRFYSVANNALKASEAENESWDFWYFETNDNVINTKKWYDTYLAKYWKTVKVEVLNDGFVTAYFPDGSLCVVKSGFDYFYYPDAKKFNKATFSTQRMKRYGKDIFVFSFSPQRKENKQSYRKGIQPYLTVKSSQDEEGNLTWHGGEYDYTLEELYNDPAYGCKEGSPGGAAYCTQVIFQNGWKIPEDYPFKF</sequence>
<feature type="domain" description="DUF6613" evidence="2">
    <location>
        <begin position="48"/>
        <end position="251"/>
    </location>
</feature>
<dbReference type="AlphaFoldDB" id="A0A9D1EZ64"/>
<proteinExistence type="predicted"/>
<dbReference type="InterPro" id="IPR012902">
    <property type="entry name" value="N_methyl_site"/>
</dbReference>
<name>A0A9D1EZ64_9BACT</name>
<protein>
    <submittedName>
        <fullName evidence="3">Type II secretion system protein</fullName>
    </submittedName>
</protein>
<dbReference type="NCBIfam" id="TIGR02532">
    <property type="entry name" value="IV_pilin_GFxxxE"/>
    <property type="match status" value="1"/>
</dbReference>
<accession>A0A9D1EZ64</accession>
<dbReference type="InterPro" id="IPR045584">
    <property type="entry name" value="Pilin-like"/>
</dbReference>
<feature type="transmembrane region" description="Helical" evidence="1">
    <location>
        <begin position="23"/>
        <end position="43"/>
    </location>
</feature>
<reference evidence="3" key="2">
    <citation type="journal article" date="2021" name="PeerJ">
        <title>Extensive microbial diversity within the chicken gut microbiome revealed by metagenomics and culture.</title>
        <authorList>
            <person name="Gilroy R."/>
            <person name="Ravi A."/>
            <person name="Getino M."/>
            <person name="Pursley I."/>
            <person name="Horton D.L."/>
            <person name="Alikhan N.F."/>
            <person name="Baker D."/>
            <person name="Gharbi K."/>
            <person name="Hall N."/>
            <person name="Watson M."/>
            <person name="Adriaenssens E.M."/>
            <person name="Foster-Nyarko E."/>
            <person name="Jarju S."/>
            <person name="Secka A."/>
            <person name="Antonio M."/>
            <person name="Oren A."/>
            <person name="Chaudhuri R.R."/>
            <person name="La Ragione R."/>
            <person name="Hildebrand F."/>
            <person name="Pallen M.J."/>
        </authorList>
    </citation>
    <scope>NUCLEOTIDE SEQUENCE</scope>
    <source>
        <strain evidence="3">6276</strain>
    </source>
</reference>
<dbReference type="SUPFAM" id="SSF54523">
    <property type="entry name" value="Pili subunits"/>
    <property type="match status" value="1"/>
</dbReference>
<dbReference type="Proteomes" id="UP000823928">
    <property type="component" value="Unassembled WGS sequence"/>
</dbReference>
<evidence type="ECO:0000256" key="1">
    <source>
        <dbReference type="SAM" id="Phobius"/>
    </source>
</evidence>
<keyword evidence="1" id="KW-0472">Membrane</keyword>
<keyword evidence="1" id="KW-0812">Transmembrane</keyword>
<keyword evidence="1" id="KW-1133">Transmembrane helix</keyword>
<evidence type="ECO:0000313" key="3">
    <source>
        <dbReference type="EMBL" id="HIS36610.1"/>
    </source>
</evidence>